<dbReference type="PANTHER" id="PTHR43033:SF1">
    <property type="entry name" value="TRNA(ILE)-LYSIDINE SYNTHASE-RELATED"/>
    <property type="match status" value="1"/>
</dbReference>
<gene>
    <name evidence="8" type="primary">tilS</name>
    <name evidence="10" type="ORF">CYPRO_2707</name>
</gene>
<dbReference type="HAMAP" id="MF_01161">
    <property type="entry name" value="tRNA_Ile_lys_synt"/>
    <property type="match status" value="1"/>
</dbReference>
<dbReference type="SUPFAM" id="SSF52402">
    <property type="entry name" value="Adenine nucleotide alpha hydrolases-like"/>
    <property type="match status" value="1"/>
</dbReference>
<dbReference type="GO" id="GO:0006400">
    <property type="term" value="P:tRNA modification"/>
    <property type="evidence" value="ECO:0007669"/>
    <property type="project" value="UniProtKB-UniRule"/>
</dbReference>
<comment type="subcellular location">
    <subcellularLocation>
        <location evidence="1 8">Cytoplasm</location>
    </subcellularLocation>
</comment>
<keyword evidence="4 8" id="KW-0819">tRNA processing</keyword>
<evidence type="ECO:0000256" key="7">
    <source>
        <dbReference type="ARBA" id="ARBA00048539"/>
    </source>
</evidence>
<reference evidence="10 11" key="1">
    <citation type="submission" date="2018-03" db="EMBL/GenBank/DDBJ databases">
        <title>Phenotypic and genomic properties of Cyclonatronum proteinivorum gen. nov., sp. nov., a haloalkaliphilic bacteroidete from soda lakes possessing Na+-translocating rhodopsin.</title>
        <authorList>
            <person name="Toshchakov S.V."/>
            <person name="Korzhenkov A."/>
            <person name="Samarov N.I."/>
            <person name="Kublanov I.V."/>
            <person name="Muntyan M.S."/>
            <person name="Sorokin D.Y."/>
        </authorList>
    </citation>
    <scope>NUCLEOTIDE SEQUENCE [LARGE SCALE GENOMIC DNA]</scope>
    <source>
        <strain evidence="10 11">Omega</strain>
    </source>
</reference>
<evidence type="ECO:0000256" key="6">
    <source>
        <dbReference type="ARBA" id="ARBA00022840"/>
    </source>
</evidence>
<dbReference type="KEGG" id="cprv:CYPRO_2707"/>
<keyword evidence="3 8" id="KW-0436">Ligase</keyword>
<evidence type="ECO:0000256" key="5">
    <source>
        <dbReference type="ARBA" id="ARBA00022741"/>
    </source>
</evidence>
<comment type="catalytic activity">
    <reaction evidence="7 8">
        <text>cytidine(34) in tRNA(Ile2) + L-lysine + ATP = lysidine(34) in tRNA(Ile2) + AMP + diphosphate + H(+)</text>
        <dbReference type="Rhea" id="RHEA:43744"/>
        <dbReference type="Rhea" id="RHEA-COMP:10625"/>
        <dbReference type="Rhea" id="RHEA-COMP:10670"/>
        <dbReference type="ChEBI" id="CHEBI:15378"/>
        <dbReference type="ChEBI" id="CHEBI:30616"/>
        <dbReference type="ChEBI" id="CHEBI:32551"/>
        <dbReference type="ChEBI" id="CHEBI:33019"/>
        <dbReference type="ChEBI" id="CHEBI:82748"/>
        <dbReference type="ChEBI" id="CHEBI:83665"/>
        <dbReference type="ChEBI" id="CHEBI:456215"/>
        <dbReference type="EC" id="6.3.4.19"/>
    </reaction>
</comment>
<feature type="domain" description="Lysidine-tRNA(Ile) synthetase C-terminal" evidence="9">
    <location>
        <begin position="363"/>
        <end position="429"/>
    </location>
</feature>
<dbReference type="EC" id="6.3.4.19" evidence="8"/>
<dbReference type="InterPro" id="IPR012795">
    <property type="entry name" value="tRNA_Ile_lys_synt_N"/>
</dbReference>
<keyword evidence="6 8" id="KW-0067">ATP-binding</keyword>
<name>A0A345UN96_9BACT</name>
<dbReference type="SMART" id="SM00977">
    <property type="entry name" value="TilS_C"/>
    <property type="match status" value="1"/>
</dbReference>
<feature type="binding site" evidence="8">
    <location>
        <begin position="27"/>
        <end position="32"/>
    </location>
    <ligand>
        <name>ATP</name>
        <dbReference type="ChEBI" id="CHEBI:30616"/>
    </ligand>
</feature>
<evidence type="ECO:0000256" key="8">
    <source>
        <dbReference type="HAMAP-Rule" id="MF_01161"/>
    </source>
</evidence>
<dbReference type="GO" id="GO:0005737">
    <property type="term" value="C:cytoplasm"/>
    <property type="evidence" value="ECO:0007669"/>
    <property type="project" value="UniProtKB-SubCell"/>
</dbReference>
<evidence type="ECO:0000256" key="3">
    <source>
        <dbReference type="ARBA" id="ARBA00022598"/>
    </source>
</evidence>
<keyword evidence="5 8" id="KW-0547">Nucleotide-binding</keyword>
<dbReference type="Proteomes" id="UP000254808">
    <property type="component" value="Chromosome"/>
</dbReference>
<organism evidence="10 11">
    <name type="scientific">Cyclonatronum proteinivorum</name>
    <dbReference type="NCBI Taxonomy" id="1457365"/>
    <lineage>
        <taxon>Bacteria</taxon>
        <taxon>Pseudomonadati</taxon>
        <taxon>Balneolota</taxon>
        <taxon>Balneolia</taxon>
        <taxon>Balneolales</taxon>
        <taxon>Cyclonatronaceae</taxon>
        <taxon>Cyclonatronum</taxon>
    </lineage>
</organism>
<comment type="domain">
    <text evidence="8">The N-terminal region contains the highly conserved SGGXDS motif, predicted to be a P-loop motif involved in ATP binding.</text>
</comment>
<dbReference type="NCBIfam" id="TIGR02432">
    <property type="entry name" value="lysidine_TilS_N"/>
    <property type="match status" value="1"/>
</dbReference>
<proteinExistence type="inferred from homology"/>
<evidence type="ECO:0000313" key="11">
    <source>
        <dbReference type="Proteomes" id="UP000254808"/>
    </source>
</evidence>
<dbReference type="NCBIfam" id="TIGR02433">
    <property type="entry name" value="lysidine_TilS_C"/>
    <property type="match status" value="1"/>
</dbReference>
<dbReference type="OrthoDB" id="9807403at2"/>
<dbReference type="InterPro" id="IPR012796">
    <property type="entry name" value="Lysidine-tRNA-synth_C"/>
</dbReference>
<dbReference type="GO" id="GO:0032267">
    <property type="term" value="F:tRNA(Ile)-lysidine synthase activity"/>
    <property type="evidence" value="ECO:0007669"/>
    <property type="project" value="UniProtKB-EC"/>
</dbReference>
<evidence type="ECO:0000256" key="2">
    <source>
        <dbReference type="ARBA" id="ARBA00022490"/>
    </source>
</evidence>
<accession>A0A345UN96</accession>
<dbReference type="SUPFAM" id="SSF56037">
    <property type="entry name" value="PheT/TilS domain"/>
    <property type="match status" value="1"/>
</dbReference>
<dbReference type="Gene3D" id="3.40.50.620">
    <property type="entry name" value="HUPs"/>
    <property type="match status" value="1"/>
</dbReference>
<dbReference type="EMBL" id="CP027806">
    <property type="protein sequence ID" value="AXJ01948.1"/>
    <property type="molecule type" value="Genomic_DNA"/>
</dbReference>
<dbReference type="InterPro" id="IPR011063">
    <property type="entry name" value="TilS/TtcA_N"/>
</dbReference>
<keyword evidence="11" id="KW-1185">Reference proteome</keyword>
<keyword evidence="2 8" id="KW-0963">Cytoplasm</keyword>
<evidence type="ECO:0000256" key="4">
    <source>
        <dbReference type="ARBA" id="ARBA00022694"/>
    </source>
</evidence>
<dbReference type="InterPro" id="IPR012094">
    <property type="entry name" value="tRNA_Ile_lys_synt"/>
</dbReference>
<comment type="similarity">
    <text evidence="8">Belongs to the tRNA(Ile)-lysidine synthase family.</text>
</comment>
<dbReference type="AlphaFoldDB" id="A0A345UN96"/>
<dbReference type="InterPro" id="IPR014729">
    <property type="entry name" value="Rossmann-like_a/b/a_fold"/>
</dbReference>
<evidence type="ECO:0000256" key="1">
    <source>
        <dbReference type="ARBA" id="ARBA00004496"/>
    </source>
</evidence>
<protein>
    <recommendedName>
        <fullName evidence="8">tRNA(Ile)-lysidine synthase</fullName>
        <ecNumber evidence="8">6.3.4.19</ecNumber>
    </recommendedName>
    <alternativeName>
        <fullName evidence="8">tRNA(Ile)-2-lysyl-cytidine synthase</fullName>
    </alternativeName>
    <alternativeName>
        <fullName evidence="8">tRNA(Ile)-lysidine synthetase</fullName>
    </alternativeName>
</protein>
<dbReference type="CDD" id="cd01992">
    <property type="entry name" value="TilS_N"/>
    <property type="match status" value="1"/>
</dbReference>
<comment type="function">
    <text evidence="8">Ligates lysine onto the cytidine present at position 34 of the AUA codon-specific tRNA(Ile) that contains the anticodon CAU, in an ATP-dependent manner. Cytidine is converted to lysidine, thus changing the amino acid specificity of the tRNA from methionine to isoleucine.</text>
</comment>
<dbReference type="GO" id="GO:0005524">
    <property type="term" value="F:ATP binding"/>
    <property type="evidence" value="ECO:0007669"/>
    <property type="project" value="UniProtKB-UniRule"/>
</dbReference>
<sequence length="448" mass="50308">MSVLNRLTEELQKKIKLPAKKIVCAVSGGADSMVLLMRCALHRESVVAAHVNYGRRGAESDADEILVSEYCRSNDIPLFVYHATEEELTGNFQQSARVLRYRFFEKVRFATQSDYIATAHHADDVQESLVMQLFRSGNLRNMRGIKARDRHIIRPMLHLRKADVLQYAQSVGLKWREDASNQSPDYTRNRLRHEILPVLDKLFPGWSDRLQKTAAANKHVAEIIAELASAYSEKNQIKISALNCISDNLCEAVLDAWVLREAGFSPPQSVLSALRNHLKLQKGSQLHIGNGFEVVREEKTLLLRLIPGENPEHAPEYIHAMPVAGEEIVCKSDASLLYTAGAWQGEPQADVLELRAASLRFPLVIRPWKAGDRMQPLGMKGTKLISDILTDHKVMHAQRISAKVLVSFDGVLLAVIFPRNEYLKTGLIAAHAACRLQGDKTLIFKRIS</sequence>
<dbReference type="PANTHER" id="PTHR43033">
    <property type="entry name" value="TRNA(ILE)-LYSIDINE SYNTHASE-RELATED"/>
    <property type="match status" value="1"/>
</dbReference>
<dbReference type="Pfam" id="PF01171">
    <property type="entry name" value="ATP_bind_3"/>
    <property type="match status" value="1"/>
</dbReference>
<evidence type="ECO:0000313" key="10">
    <source>
        <dbReference type="EMBL" id="AXJ01948.1"/>
    </source>
</evidence>
<evidence type="ECO:0000259" key="9">
    <source>
        <dbReference type="SMART" id="SM00977"/>
    </source>
</evidence>